<dbReference type="InterPro" id="IPR036138">
    <property type="entry name" value="PBP_dimer_sf"/>
</dbReference>
<gene>
    <name evidence="8" type="ORF">GCM10023353_25810</name>
</gene>
<dbReference type="SUPFAM" id="SSF56601">
    <property type="entry name" value="beta-lactamase/transpeptidase-like"/>
    <property type="match status" value="1"/>
</dbReference>
<dbReference type="PANTHER" id="PTHR30627:SF1">
    <property type="entry name" value="PEPTIDOGLYCAN D,D-TRANSPEPTIDASE FTSI"/>
    <property type="match status" value="1"/>
</dbReference>
<evidence type="ECO:0000256" key="1">
    <source>
        <dbReference type="ARBA" id="ARBA00004370"/>
    </source>
</evidence>
<evidence type="ECO:0000256" key="3">
    <source>
        <dbReference type="ARBA" id="ARBA00023136"/>
    </source>
</evidence>
<organism evidence="8 9">
    <name type="scientific">Tomitella cavernea</name>
    <dbReference type="NCBI Taxonomy" id="1387982"/>
    <lineage>
        <taxon>Bacteria</taxon>
        <taxon>Bacillati</taxon>
        <taxon>Actinomycetota</taxon>
        <taxon>Actinomycetes</taxon>
        <taxon>Mycobacteriales</taxon>
        <taxon>Tomitella</taxon>
    </lineage>
</organism>
<feature type="domain" description="Penicillin-binding protein dimerisation" evidence="7">
    <location>
        <begin position="101"/>
        <end position="265"/>
    </location>
</feature>
<evidence type="ECO:0000256" key="2">
    <source>
        <dbReference type="ARBA" id="ARBA00007171"/>
    </source>
</evidence>
<reference evidence="9" key="1">
    <citation type="journal article" date="2019" name="Int. J. Syst. Evol. Microbiol.">
        <title>The Global Catalogue of Microorganisms (GCM) 10K type strain sequencing project: providing services to taxonomists for standard genome sequencing and annotation.</title>
        <authorList>
            <consortium name="The Broad Institute Genomics Platform"/>
            <consortium name="The Broad Institute Genome Sequencing Center for Infectious Disease"/>
            <person name="Wu L."/>
            <person name="Ma J."/>
        </authorList>
    </citation>
    <scope>NUCLEOTIDE SEQUENCE [LARGE SCALE GENOMIC DNA]</scope>
    <source>
        <strain evidence="9">JCM 18542</strain>
    </source>
</reference>
<feature type="region of interest" description="Disordered" evidence="4">
    <location>
        <begin position="1"/>
        <end position="54"/>
    </location>
</feature>
<name>A0ABP9CT44_9ACTN</name>
<comment type="subcellular location">
    <subcellularLocation>
        <location evidence="1">Membrane</location>
    </subcellularLocation>
</comment>
<evidence type="ECO:0000256" key="4">
    <source>
        <dbReference type="SAM" id="MobiDB-lite"/>
    </source>
</evidence>
<evidence type="ECO:0000259" key="6">
    <source>
        <dbReference type="Pfam" id="PF00905"/>
    </source>
</evidence>
<feature type="transmembrane region" description="Helical" evidence="5">
    <location>
        <begin position="60"/>
        <end position="78"/>
    </location>
</feature>
<feature type="domain" description="Penicillin-binding protein transpeptidase" evidence="6">
    <location>
        <begin position="309"/>
        <end position="625"/>
    </location>
</feature>
<evidence type="ECO:0000259" key="7">
    <source>
        <dbReference type="Pfam" id="PF03717"/>
    </source>
</evidence>
<accession>A0ABP9CT44</accession>
<dbReference type="Pfam" id="PF03717">
    <property type="entry name" value="PBP_dimer"/>
    <property type="match status" value="1"/>
</dbReference>
<dbReference type="InterPro" id="IPR001460">
    <property type="entry name" value="PCN-bd_Tpept"/>
</dbReference>
<evidence type="ECO:0000313" key="9">
    <source>
        <dbReference type="Proteomes" id="UP001500839"/>
    </source>
</evidence>
<proteinExistence type="inferred from homology"/>
<dbReference type="Proteomes" id="UP001500839">
    <property type="component" value="Unassembled WGS sequence"/>
</dbReference>
<dbReference type="InterPro" id="IPR012338">
    <property type="entry name" value="Beta-lactam/transpept-like"/>
</dbReference>
<evidence type="ECO:0000256" key="5">
    <source>
        <dbReference type="SAM" id="Phobius"/>
    </source>
</evidence>
<sequence>MTPPSGHPRGYGRGRQQGRPGRPGRPHPARPRAGGRPPGGAPRPKRPGNHNWSFGNRTRIAASLMTLMLVAVVGKLMWVQVVRAPELSAQSASQRTVTTKLPARRGDIVDTNGKPLAYTVDARALTFQPSRVRDELAEAHAKDPEAPTAEEYIDKAVAKLSAELGDKVDARELRKEMTSDKQFVYLARQVDPRKATEITAEFSKIGSDPDNIREYPGGALAANIIGATRWDGSGLIGLESSMQSVLAGTAGSKTYDRGSGGDIIPGSVRDVHPAQNGSTVELTIDSDLQYFVQDAVQKAKDASGAKNVSAVVLDAETAQVLAMSNDNTFDPSIGVGDPANDHAELGNISVTTPFEPGSVNKIITASAAIEYGVTTPEEVLQVPGSITMDGVTVADAWSHGVAPYTTTGIFGKSSNVGTLMLAQRVGQDRFAQMVKKFGLGQRTGVGLPGESAGSVPPEDQWTAGTFANLPIGQGLSMTLLQMADMYQTIANDGLRVPPRIVEKIVGPDGQVTTPEAPEPVRVVSPETARTVRDMFRAVVQDDDGNQRGTGVPAAVEGYQVSGKTGTAQQIDPECGCYSNSDYWITFAGMAPTQDPRFVVAVMMDRPQRSADGSGGMSAAPLFHDIASWLLQREQVPLSPPAPRLVLQAG</sequence>
<comment type="caution">
    <text evidence="8">The sequence shown here is derived from an EMBL/GenBank/DDBJ whole genome shotgun (WGS) entry which is preliminary data.</text>
</comment>
<dbReference type="InterPro" id="IPR005311">
    <property type="entry name" value="PBP_dimer"/>
</dbReference>
<dbReference type="Gene3D" id="3.30.450.330">
    <property type="match status" value="1"/>
</dbReference>
<dbReference type="Pfam" id="PF00905">
    <property type="entry name" value="Transpeptidase"/>
    <property type="match status" value="1"/>
</dbReference>
<dbReference type="InterPro" id="IPR050515">
    <property type="entry name" value="Beta-lactam/transpept"/>
</dbReference>
<dbReference type="EMBL" id="BAABKQ010000001">
    <property type="protein sequence ID" value="GAA4817812.1"/>
    <property type="molecule type" value="Genomic_DNA"/>
</dbReference>
<dbReference type="Gene3D" id="3.40.710.10">
    <property type="entry name" value="DD-peptidase/beta-lactamase superfamily"/>
    <property type="match status" value="1"/>
</dbReference>
<evidence type="ECO:0000313" key="8">
    <source>
        <dbReference type="EMBL" id="GAA4817812.1"/>
    </source>
</evidence>
<keyword evidence="3 5" id="KW-0472">Membrane</keyword>
<dbReference type="Gene3D" id="3.90.1310.10">
    <property type="entry name" value="Penicillin-binding protein 2a (Domain 2)"/>
    <property type="match status" value="1"/>
</dbReference>
<keyword evidence="5" id="KW-0812">Transmembrane</keyword>
<protein>
    <submittedName>
        <fullName evidence="8">Penicillin-binding protein 2</fullName>
    </submittedName>
</protein>
<comment type="similarity">
    <text evidence="2">Belongs to the transpeptidase family.</text>
</comment>
<keyword evidence="5" id="KW-1133">Transmembrane helix</keyword>
<keyword evidence="9" id="KW-1185">Reference proteome</keyword>
<dbReference type="SUPFAM" id="SSF56519">
    <property type="entry name" value="Penicillin binding protein dimerisation domain"/>
    <property type="match status" value="1"/>
</dbReference>
<dbReference type="PANTHER" id="PTHR30627">
    <property type="entry name" value="PEPTIDOGLYCAN D,D-TRANSPEPTIDASE"/>
    <property type="match status" value="1"/>
</dbReference>